<evidence type="ECO:0000313" key="3">
    <source>
        <dbReference type="Proteomes" id="UP000016932"/>
    </source>
</evidence>
<sequence length="676" mass="74588">MSRAVCRQWQAPSAMQSTACPVRRSSKGRKAERAGAMLAGLGWAGWLGQARQGKAASGGLRTEPRSLVGVGRDGFSRDRYRSGSSNGSGSGQASVSHCSIGAEPQELAGRDGDTGTTANEARRGTARHGGETTWTNMNSSKYCSIHAWIHIGYARMPGYPSNMKQLSGISPQRVVGGPHHYQQARKQALLPLRKLADNAAGTNEDEGGGAGKKCWSCDGVRQGIPRLAATISLTSRLSSHYEIASTRDFLGLGEVAKEVILSGTADLLATAPWRDQVIQRPSVSNILTQQTLVSGHRHIAVNHPHMNNMMPGRPARPNLSLRFEHPLPRFLLQGLREMLLYDNVLPLSSNKFALTTNIAVYEQVRSSAHLQHDPLVLPRQQNPGRLRICRISRKRLAQHAPGSPFQLTKEWRTETIINASLKKTPQAVLHRSGGTIDDDHVLQRALQNNAQLLYNASLHHDRSPPAGIIHVHSKQALEGTVGLIYQALARHAWMSDKKMRSKVERLCGVQKEHWTPCAIHASALPHFQQLPAIMASRIIRTSFRTRPRMAYPLCVDFNTRSVNLKKHMSFSSYISSRCKRVKLQPPSTSPAAHVPFVLFIRLPRRMKFKITQFLFPVFFLFFPLGTYLPRSASSSFAFGFWEEMLVAGISAIFSRHIAPHVGRSASAIIASCVTEN</sequence>
<dbReference type="EMBL" id="KB446556">
    <property type="protein sequence ID" value="EME86653.1"/>
    <property type="molecule type" value="Genomic_DNA"/>
</dbReference>
<evidence type="ECO:0000256" key="1">
    <source>
        <dbReference type="SAM" id="MobiDB-lite"/>
    </source>
</evidence>
<feature type="compositionally biased region" description="Low complexity" evidence="1">
    <location>
        <begin position="82"/>
        <end position="96"/>
    </location>
</feature>
<feature type="region of interest" description="Disordered" evidence="1">
    <location>
        <begin position="55"/>
        <end position="133"/>
    </location>
</feature>
<organism evidence="2 3">
    <name type="scientific">Pseudocercospora fijiensis (strain CIRAD86)</name>
    <name type="common">Black leaf streak disease fungus</name>
    <name type="synonym">Mycosphaerella fijiensis</name>
    <dbReference type="NCBI Taxonomy" id="383855"/>
    <lineage>
        <taxon>Eukaryota</taxon>
        <taxon>Fungi</taxon>
        <taxon>Dikarya</taxon>
        <taxon>Ascomycota</taxon>
        <taxon>Pezizomycotina</taxon>
        <taxon>Dothideomycetes</taxon>
        <taxon>Dothideomycetidae</taxon>
        <taxon>Mycosphaerellales</taxon>
        <taxon>Mycosphaerellaceae</taxon>
        <taxon>Pseudocercospora</taxon>
    </lineage>
</organism>
<dbReference type="GeneID" id="19336523"/>
<evidence type="ECO:0000313" key="2">
    <source>
        <dbReference type="EMBL" id="EME86653.1"/>
    </source>
</evidence>
<dbReference type="RefSeq" id="XP_007923855.1">
    <property type="nucleotide sequence ID" value="XM_007925664.1"/>
</dbReference>
<proteinExistence type="predicted"/>
<dbReference type="HOGENOM" id="CLU_406591_0_0_1"/>
<dbReference type="VEuPathDB" id="FungiDB:MYCFIDRAFT_206894"/>
<keyword evidence="3" id="KW-1185">Reference proteome</keyword>
<dbReference type="AlphaFoldDB" id="M3BBS1"/>
<gene>
    <name evidence="2" type="ORF">MYCFIDRAFT_206894</name>
</gene>
<reference evidence="2 3" key="1">
    <citation type="journal article" date="2012" name="PLoS Pathog.">
        <title>Diverse lifestyles and strategies of plant pathogenesis encoded in the genomes of eighteen Dothideomycetes fungi.</title>
        <authorList>
            <person name="Ohm R.A."/>
            <person name="Feau N."/>
            <person name="Henrissat B."/>
            <person name="Schoch C.L."/>
            <person name="Horwitz B.A."/>
            <person name="Barry K.W."/>
            <person name="Condon B.J."/>
            <person name="Copeland A.C."/>
            <person name="Dhillon B."/>
            <person name="Glaser F."/>
            <person name="Hesse C.N."/>
            <person name="Kosti I."/>
            <person name="LaButti K."/>
            <person name="Lindquist E.A."/>
            <person name="Lucas S."/>
            <person name="Salamov A.A."/>
            <person name="Bradshaw R.E."/>
            <person name="Ciuffetti L."/>
            <person name="Hamelin R.C."/>
            <person name="Kema G.H.J."/>
            <person name="Lawrence C."/>
            <person name="Scott J.A."/>
            <person name="Spatafora J.W."/>
            <person name="Turgeon B.G."/>
            <person name="de Wit P.J.G.M."/>
            <person name="Zhong S."/>
            <person name="Goodwin S.B."/>
            <person name="Grigoriev I.V."/>
        </authorList>
    </citation>
    <scope>NUCLEOTIDE SEQUENCE [LARGE SCALE GENOMIC DNA]</scope>
    <source>
        <strain evidence="2 3">CIRAD86</strain>
    </source>
</reference>
<accession>M3BBS1</accession>
<protein>
    <submittedName>
        <fullName evidence="2">Uncharacterized protein</fullName>
    </submittedName>
</protein>
<dbReference type="KEGG" id="pfj:MYCFIDRAFT_206894"/>
<dbReference type="Proteomes" id="UP000016932">
    <property type="component" value="Unassembled WGS sequence"/>
</dbReference>
<name>M3BBS1_PSEFD</name>